<sequence>MRLPSKPSASAMSRVVRQRLDPNTLASRPKLKSRKPVHCPRLESDLVEWLRECETFGINVTYQAIKEYAAQLCCTYDDNVKLLFSHGWTSKFLAHWRMGRKGVHGQALSVDKSVVEDCRAALQALTATYERCDVYKFGETAYFYSQEPKFTIASKNVTGQKDIKNRLTVAAAVNADGSDALDLKIIGRSARPRWFGARTTTDMNIDYSSSSKGWVTSSIFGEWLKTFNVSIVAQDRKVHLLLDNASSHKLPETLSNVNVRFLPPNTTAYLQPLDAGVIAALRKKIQRRKTKYVLTKFEEICRFHKAAGTVPSRQEIAEMHKVDM</sequence>
<dbReference type="GO" id="GO:0005634">
    <property type="term" value="C:nucleus"/>
    <property type="evidence" value="ECO:0007669"/>
    <property type="project" value="TreeGrafter"/>
</dbReference>
<evidence type="ECO:0000256" key="1">
    <source>
        <dbReference type="ARBA" id="ARBA00023125"/>
    </source>
</evidence>
<dbReference type="InterPro" id="IPR050863">
    <property type="entry name" value="CenT-Element_Derived"/>
</dbReference>
<dbReference type="InterPro" id="IPR009057">
    <property type="entry name" value="Homeodomain-like_sf"/>
</dbReference>
<evidence type="ECO:0000259" key="2">
    <source>
        <dbReference type="PROSITE" id="PS51253"/>
    </source>
</evidence>
<accession>A0A418AKH4</accession>
<dbReference type="AlphaFoldDB" id="A0A418AKH4"/>
<dbReference type="Pfam" id="PF03184">
    <property type="entry name" value="DDE_1"/>
    <property type="match status" value="1"/>
</dbReference>
<evidence type="ECO:0000313" key="3">
    <source>
        <dbReference type="EMBL" id="RHY24829.1"/>
    </source>
</evidence>
<dbReference type="PROSITE" id="PS51253">
    <property type="entry name" value="HTH_CENPB"/>
    <property type="match status" value="1"/>
</dbReference>
<dbReference type="Gene3D" id="1.10.10.60">
    <property type="entry name" value="Homeodomain-like"/>
    <property type="match status" value="1"/>
</dbReference>
<dbReference type="PANTHER" id="PTHR19303:SF73">
    <property type="entry name" value="PROTEIN PDC2"/>
    <property type="match status" value="1"/>
</dbReference>
<comment type="caution">
    <text evidence="3">The sequence shown here is derived from an EMBL/GenBank/DDBJ whole genome shotgun (WGS) entry which is preliminary data.</text>
</comment>
<reference evidence="3 4" key="1">
    <citation type="submission" date="2018-08" db="EMBL/GenBank/DDBJ databases">
        <title>Aphanomyces genome sequencing and annotation.</title>
        <authorList>
            <person name="Minardi D."/>
            <person name="Oidtmann B."/>
            <person name="Van Der Giezen M."/>
            <person name="Studholme D.J."/>
        </authorList>
    </citation>
    <scope>NUCLEOTIDE SEQUENCE [LARGE SCALE GENOMIC DNA]</scope>
    <source>
        <strain evidence="3 4">NJM0002</strain>
    </source>
</reference>
<keyword evidence="1" id="KW-0238">DNA-binding</keyword>
<dbReference type="GO" id="GO:0003677">
    <property type="term" value="F:DNA binding"/>
    <property type="evidence" value="ECO:0007669"/>
    <property type="project" value="UniProtKB-KW"/>
</dbReference>
<dbReference type="SUPFAM" id="SSF46689">
    <property type="entry name" value="Homeodomain-like"/>
    <property type="match status" value="1"/>
</dbReference>
<name>A0A418AKH4_9STRA</name>
<feature type="domain" description="HTH CENPB-type" evidence="2">
    <location>
        <begin position="30"/>
        <end position="102"/>
    </location>
</feature>
<protein>
    <recommendedName>
        <fullName evidence="2">HTH CENPB-type domain-containing protein</fullName>
    </recommendedName>
</protein>
<dbReference type="PANTHER" id="PTHR19303">
    <property type="entry name" value="TRANSPOSON"/>
    <property type="match status" value="1"/>
</dbReference>
<dbReference type="Proteomes" id="UP000285060">
    <property type="component" value="Unassembled WGS sequence"/>
</dbReference>
<dbReference type="EMBL" id="QUSY01001483">
    <property type="protein sequence ID" value="RHY24829.1"/>
    <property type="molecule type" value="Genomic_DNA"/>
</dbReference>
<organism evidence="3 4">
    <name type="scientific">Aphanomyces invadans</name>
    <dbReference type="NCBI Taxonomy" id="157072"/>
    <lineage>
        <taxon>Eukaryota</taxon>
        <taxon>Sar</taxon>
        <taxon>Stramenopiles</taxon>
        <taxon>Oomycota</taxon>
        <taxon>Saprolegniomycetes</taxon>
        <taxon>Saprolegniales</taxon>
        <taxon>Verrucalvaceae</taxon>
        <taxon>Aphanomyces</taxon>
    </lineage>
</organism>
<dbReference type="VEuPathDB" id="FungiDB:H310_14160"/>
<proteinExistence type="predicted"/>
<evidence type="ECO:0000313" key="4">
    <source>
        <dbReference type="Proteomes" id="UP000285060"/>
    </source>
</evidence>
<keyword evidence="4" id="KW-1185">Reference proteome</keyword>
<dbReference type="InterPro" id="IPR004875">
    <property type="entry name" value="DDE_SF_endonuclease_dom"/>
</dbReference>
<gene>
    <name evidence="3" type="ORF">DYB32_008669</name>
</gene>
<dbReference type="Pfam" id="PF03221">
    <property type="entry name" value="HTH_Tnp_Tc5"/>
    <property type="match status" value="1"/>
</dbReference>
<dbReference type="InterPro" id="IPR006600">
    <property type="entry name" value="HTH_CenpB_DNA-bd_dom"/>
</dbReference>